<evidence type="ECO:0000259" key="7">
    <source>
        <dbReference type="Pfam" id="PF26138"/>
    </source>
</evidence>
<keyword evidence="2" id="KW-0479">Metal-binding</keyword>
<evidence type="ECO:0000256" key="1">
    <source>
        <dbReference type="ARBA" id="ARBA00001968"/>
    </source>
</evidence>
<protein>
    <submittedName>
        <fullName evidence="9">Uncharacterized protein LOC107429887 isoform X3</fullName>
    </submittedName>
</protein>
<feature type="domain" description="DUF8040" evidence="7">
    <location>
        <begin position="86"/>
        <end position="172"/>
    </location>
</feature>
<dbReference type="PANTHER" id="PTHR46250:SF15">
    <property type="entry name" value="OS01G0523800 PROTEIN"/>
    <property type="match status" value="1"/>
</dbReference>
<dbReference type="Pfam" id="PF13359">
    <property type="entry name" value="DDE_Tnp_4"/>
    <property type="match status" value="1"/>
</dbReference>
<feature type="transmembrane region" description="Helical" evidence="4">
    <location>
        <begin position="42"/>
        <end position="64"/>
    </location>
</feature>
<feature type="transmembrane region" description="Helical" evidence="4">
    <location>
        <begin position="6"/>
        <end position="35"/>
    </location>
</feature>
<feature type="region of interest" description="Disordered" evidence="3">
    <location>
        <begin position="270"/>
        <end position="290"/>
    </location>
</feature>
<dbReference type="GeneID" id="107429887"/>
<evidence type="ECO:0000313" key="9">
    <source>
        <dbReference type="RefSeq" id="XP_060674725.1"/>
    </source>
</evidence>
<dbReference type="InterPro" id="IPR024752">
    <property type="entry name" value="Myb/SANT-like_dom"/>
</dbReference>
<keyword evidence="8" id="KW-1185">Reference proteome</keyword>
<evidence type="ECO:0000259" key="6">
    <source>
        <dbReference type="Pfam" id="PF13359"/>
    </source>
</evidence>
<keyword evidence="4" id="KW-0472">Membrane</keyword>
<sequence>MEDFCLLYIFNCIGNSSSIYCMHYNFFICFFFLFVEMDGRKLVVIQSFCWGFMFIFFMYMYVAWQRRNERGVRNRITRNTELRTSFIDSLLDNDVTCISQLRMDRRTFVILCRLLRQDGYVKRDGTVTLEEQVCIFLHIIAHHTKNRTIISRFYRSGETISRYFNSVLNGVLRLHSILLRHPEPVSDNCSDDRWKMFKNCLGALDGTYIKVKVPEIDKPRYRTRKGEIATNVLGVCNPNMEFIFVLPGWEGSASDSRVLRDAISRPNGLKVPTAMEAGGSSNDNRWGESRRTWSRGEEEALLVLLDEAVASGQRCDTGAFKPGTLNMIERKLAEMCPNSGLRATPHIESKLKKWKKQYGIIYDMLNKSGFGWNDTLKCVEIDSDDAWKAYVQSNPSAKSWRDKPFPIYERLANIFGKDRATGHGAQTPIDLVNDINMEPDNDQFDDVGSPMSINQTHSQLPTQSQLRGKRKAQSKDVDIVSGLNNVADKFIDKLATQLDKLEKSDINYPQYLAMELDRLGFPITDNLKISKAMRSDPSNVEVFKIIKTDAQKIEFARGFLDN</sequence>
<comment type="cofactor">
    <cofactor evidence="1">
        <name>a divalent metal cation</name>
        <dbReference type="ChEBI" id="CHEBI:60240"/>
    </cofactor>
</comment>
<dbReference type="InterPro" id="IPR027806">
    <property type="entry name" value="HARBI1_dom"/>
</dbReference>
<dbReference type="RefSeq" id="XP_060674725.1">
    <property type="nucleotide sequence ID" value="XM_060818742.1"/>
</dbReference>
<keyword evidence="4" id="KW-1133">Transmembrane helix</keyword>
<dbReference type="InterPro" id="IPR058353">
    <property type="entry name" value="DUF8040"/>
</dbReference>
<feature type="domain" description="DDE Tnp4" evidence="6">
    <location>
        <begin position="204"/>
        <end position="261"/>
    </location>
</feature>
<evidence type="ECO:0000256" key="4">
    <source>
        <dbReference type="SAM" id="Phobius"/>
    </source>
</evidence>
<evidence type="ECO:0000256" key="2">
    <source>
        <dbReference type="ARBA" id="ARBA00022723"/>
    </source>
</evidence>
<name>A0ABM4ADB4_ZIZJJ</name>
<dbReference type="Proteomes" id="UP001652623">
    <property type="component" value="Chromosome 7"/>
</dbReference>
<keyword evidence="4" id="KW-0812">Transmembrane</keyword>
<gene>
    <name evidence="9" type="primary">LOC107429887</name>
</gene>
<feature type="domain" description="Myb/SANT-like" evidence="5">
    <location>
        <begin position="292"/>
        <end position="390"/>
    </location>
</feature>
<organism evidence="8 9">
    <name type="scientific">Ziziphus jujuba</name>
    <name type="common">Chinese jujube</name>
    <name type="synonym">Ziziphus sativa</name>
    <dbReference type="NCBI Taxonomy" id="326968"/>
    <lineage>
        <taxon>Eukaryota</taxon>
        <taxon>Viridiplantae</taxon>
        <taxon>Streptophyta</taxon>
        <taxon>Embryophyta</taxon>
        <taxon>Tracheophyta</taxon>
        <taxon>Spermatophyta</taxon>
        <taxon>Magnoliopsida</taxon>
        <taxon>eudicotyledons</taxon>
        <taxon>Gunneridae</taxon>
        <taxon>Pentapetalae</taxon>
        <taxon>rosids</taxon>
        <taxon>fabids</taxon>
        <taxon>Rosales</taxon>
        <taxon>Rhamnaceae</taxon>
        <taxon>Paliureae</taxon>
        <taxon>Ziziphus</taxon>
    </lineage>
</organism>
<dbReference type="Pfam" id="PF26138">
    <property type="entry name" value="DUF8040"/>
    <property type="match status" value="1"/>
</dbReference>
<accession>A0ABM4ADB4</accession>
<dbReference type="Pfam" id="PF12776">
    <property type="entry name" value="Myb_DNA-bind_3"/>
    <property type="match status" value="1"/>
</dbReference>
<evidence type="ECO:0000256" key="3">
    <source>
        <dbReference type="SAM" id="MobiDB-lite"/>
    </source>
</evidence>
<evidence type="ECO:0000259" key="5">
    <source>
        <dbReference type="Pfam" id="PF12776"/>
    </source>
</evidence>
<proteinExistence type="predicted"/>
<dbReference type="PANTHER" id="PTHR46250">
    <property type="entry name" value="MYB/SANT-LIKE DNA-BINDING DOMAIN PROTEIN-RELATED"/>
    <property type="match status" value="1"/>
</dbReference>
<reference evidence="9" key="1">
    <citation type="submission" date="2025-08" db="UniProtKB">
        <authorList>
            <consortium name="RefSeq"/>
        </authorList>
    </citation>
    <scope>IDENTIFICATION</scope>
    <source>
        <tissue evidence="9">Seedling</tissue>
    </source>
</reference>
<evidence type="ECO:0000313" key="8">
    <source>
        <dbReference type="Proteomes" id="UP001652623"/>
    </source>
</evidence>